<feature type="compositionally biased region" description="Basic and acidic residues" evidence="1">
    <location>
        <begin position="352"/>
        <end position="418"/>
    </location>
</feature>
<gene>
    <name evidence="2" type="ORF">AGABI1DRAFT_95507</name>
</gene>
<accession>K5XJH4</accession>
<dbReference type="InParanoid" id="K5XJH4"/>
<name>K5XJH4_AGABU</name>
<feature type="region of interest" description="Disordered" evidence="1">
    <location>
        <begin position="333"/>
        <end position="456"/>
    </location>
</feature>
<sequence length="690" mass="80208">MVNSNSERSNGGRYSFIAPGPSSQQLPHESTLKNPIINNTRPIPKETIPHETKVENNRQYSFKNYAPPEEYQQPRPQRGLSLARRMSVPMIGGIAEAIEQHQERMHDRLRSIIQYYLTEPTQVPKGYKVNSSRLPSDGGIEPYKGSPKFIILERFVTSVSIDFALRGLAGVGRTCDRLRNMHLVYYLQAEAKDMVMEHILGSLREQTEWTFEETIIALYDRFVLPTSTQEAKEKLSRLRYDARYGVQSFYDVIKKCAAQMNTYPEDHYLNDIFIKGIPSDMQQELILKYGMRPELNTLEEFLRCAANYENRKRLYGYYEKSLKFSTHNDRSYERYKYEKRSDKNTPRGARSQPKENNSEQQKWKEYNSKPAKPKYEQQRQPAKLDLKDRIGGYAKDSKYEKKNRTEPNKRKYNNDKKENKWKRKDQLKAIQSDAEEQESGYKAMSDNSDTESRHSKKSLLSMVMKIGEIENEGQTSDAEDTDIEVESYEWNEDRYDSSEEERLNALSVAPTRKNDNNTKKYYGTDVKIRKVTLKKNKEKIERPKYTREEKQCMASLVKIGGLEAWALWDSGSTTTGITPALAQLAKIRINELTESHILQLGTVGSRSTIKYGTNTELDIEGTKFPTYADIANFDRYDAIIGTPFMRTNNVKLDFEKNEIIIQGKRLPALTITMENEARIRRYRTTERVQK</sequence>
<feature type="compositionally biased region" description="Polar residues" evidence="1">
    <location>
        <begin position="21"/>
        <end position="41"/>
    </location>
</feature>
<dbReference type="RefSeq" id="XP_007334740.1">
    <property type="nucleotide sequence ID" value="XM_007334678.1"/>
</dbReference>
<evidence type="ECO:0000313" key="3">
    <source>
        <dbReference type="Proteomes" id="UP000008493"/>
    </source>
</evidence>
<proteinExistence type="predicted"/>
<keyword evidence="3" id="KW-1185">Reference proteome</keyword>
<organism evidence="2 3">
    <name type="scientific">Agaricus bisporus var. burnettii (strain JB137-S8 / ATCC MYA-4627 / FGSC 10392)</name>
    <name type="common">White button mushroom</name>
    <dbReference type="NCBI Taxonomy" id="597362"/>
    <lineage>
        <taxon>Eukaryota</taxon>
        <taxon>Fungi</taxon>
        <taxon>Dikarya</taxon>
        <taxon>Basidiomycota</taxon>
        <taxon>Agaricomycotina</taxon>
        <taxon>Agaricomycetes</taxon>
        <taxon>Agaricomycetidae</taxon>
        <taxon>Agaricales</taxon>
        <taxon>Agaricineae</taxon>
        <taxon>Agaricaceae</taxon>
        <taxon>Agaricus</taxon>
    </lineage>
</organism>
<dbReference type="Gene3D" id="2.40.70.10">
    <property type="entry name" value="Acid Proteases"/>
    <property type="match status" value="1"/>
</dbReference>
<evidence type="ECO:0000256" key="1">
    <source>
        <dbReference type="SAM" id="MobiDB-lite"/>
    </source>
</evidence>
<dbReference type="Pfam" id="PF08284">
    <property type="entry name" value="RVP_2"/>
    <property type="match status" value="1"/>
</dbReference>
<feature type="region of interest" description="Disordered" evidence="1">
    <location>
        <begin position="1"/>
        <end position="58"/>
    </location>
</feature>
<dbReference type="SUPFAM" id="SSF50630">
    <property type="entry name" value="Acid proteases"/>
    <property type="match status" value="1"/>
</dbReference>
<dbReference type="AlphaFoldDB" id="K5XJH4"/>
<dbReference type="HOGENOM" id="CLU_471689_0_0_1"/>
<dbReference type="Proteomes" id="UP000008493">
    <property type="component" value="Unassembled WGS sequence"/>
</dbReference>
<reference evidence="3" key="1">
    <citation type="journal article" date="2012" name="Proc. Natl. Acad. Sci. U.S.A.">
        <title>Genome sequence of the button mushroom Agaricus bisporus reveals mechanisms governing adaptation to a humic-rich ecological niche.</title>
        <authorList>
            <person name="Morin E."/>
            <person name="Kohler A."/>
            <person name="Baker A.R."/>
            <person name="Foulongne-Oriol M."/>
            <person name="Lombard V."/>
            <person name="Nagy L.G."/>
            <person name="Ohm R.A."/>
            <person name="Patyshakuliyeva A."/>
            <person name="Brun A."/>
            <person name="Aerts A.L."/>
            <person name="Bailey A.M."/>
            <person name="Billette C."/>
            <person name="Coutinho P.M."/>
            <person name="Deakin G."/>
            <person name="Doddapaneni H."/>
            <person name="Floudas D."/>
            <person name="Grimwood J."/>
            <person name="Hilden K."/>
            <person name="Kuees U."/>
            <person name="LaButti K.M."/>
            <person name="Lapidus A."/>
            <person name="Lindquist E.A."/>
            <person name="Lucas S.M."/>
            <person name="Murat C."/>
            <person name="Riley R.W."/>
            <person name="Salamov A.A."/>
            <person name="Schmutz J."/>
            <person name="Subramanian V."/>
            <person name="Woesten H.A.B."/>
            <person name="Xu J."/>
            <person name="Eastwood D.C."/>
            <person name="Foster G.D."/>
            <person name="Sonnenberg A.S."/>
            <person name="Cullen D."/>
            <person name="de Vries R.P."/>
            <person name="Lundell T."/>
            <person name="Hibbett D.S."/>
            <person name="Henrissat B."/>
            <person name="Burton K.S."/>
            <person name="Kerrigan R.W."/>
            <person name="Challen M.P."/>
            <person name="Grigoriev I.V."/>
            <person name="Martin F."/>
        </authorList>
    </citation>
    <scope>NUCLEOTIDE SEQUENCE [LARGE SCALE GENOMIC DNA]</scope>
    <source>
        <strain evidence="3">JB137-S8 / ATCC MYA-4627 / FGSC 10392</strain>
    </source>
</reference>
<feature type="compositionally biased region" description="Basic and acidic residues" evidence="1">
    <location>
        <begin position="333"/>
        <end position="345"/>
    </location>
</feature>
<protein>
    <submittedName>
        <fullName evidence="2">Uncharacterized protein</fullName>
    </submittedName>
</protein>
<dbReference type="eggNOG" id="ENOG502SVHK">
    <property type="taxonomic scope" value="Eukaryota"/>
</dbReference>
<feature type="compositionally biased region" description="Basic and acidic residues" evidence="1">
    <location>
        <begin position="43"/>
        <end position="56"/>
    </location>
</feature>
<dbReference type="KEGG" id="abp:AGABI1DRAFT95507"/>
<dbReference type="EMBL" id="JH971434">
    <property type="protein sequence ID" value="EKM74615.1"/>
    <property type="molecule type" value="Genomic_DNA"/>
</dbReference>
<evidence type="ECO:0000313" key="2">
    <source>
        <dbReference type="EMBL" id="EKM74615.1"/>
    </source>
</evidence>
<dbReference type="OrthoDB" id="2799149at2759"/>
<dbReference type="InterPro" id="IPR021109">
    <property type="entry name" value="Peptidase_aspartic_dom_sf"/>
</dbReference>
<dbReference type="CDD" id="cd00303">
    <property type="entry name" value="retropepsin_like"/>
    <property type="match status" value="1"/>
</dbReference>
<dbReference type="GeneID" id="18832656"/>